<gene>
    <name evidence="2" type="ORF">LCGC14_0693010</name>
</gene>
<dbReference type="Gene3D" id="2.60.120.200">
    <property type="match status" value="2"/>
</dbReference>
<dbReference type="EMBL" id="LAZR01001451">
    <property type="protein sequence ID" value="KKN44454.1"/>
    <property type="molecule type" value="Genomic_DNA"/>
</dbReference>
<proteinExistence type="predicted"/>
<reference evidence="2" key="1">
    <citation type="journal article" date="2015" name="Nature">
        <title>Complex archaea that bridge the gap between prokaryotes and eukaryotes.</title>
        <authorList>
            <person name="Spang A."/>
            <person name="Saw J.H."/>
            <person name="Jorgensen S.L."/>
            <person name="Zaremba-Niedzwiedzka K."/>
            <person name="Martijn J."/>
            <person name="Lind A.E."/>
            <person name="van Eijk R."/>
            <person name="Schleper C."/>
            <person name="Guy L."/>
            <person name="Ettema T.J."/>
        </authorList>
    </citation>
    <scope>NUCLEOTIDE SEQUENCE</scope>
</reference>
<name>A0A0F9QPU8_9ZZZZ</name>
<protein>
    <recommendedName>
        <fullName evidence="1">Laminin G domain-containing protein</fullName>
    </recommendedName>
</protein>
<evidence type="ECO:0000259" key="1">
    <source>
        <dbReference type="PROSITE" id="PS50025"/>
    </source>
</evidence>
<feature type="domain" description="Laminin G" evidence="1">
    <location>
        <begin position="52"/>
        <end position="257"/>
    </location>
</feature>
<accession>A0A0F9QPU8</accession>
<organism evidence="2">
    <name type="scientific">marine sediment metagenome</name>
    <dbReference type="NCBI Taxonomy" id="412755"/>
    <lineage>
        <taxon>unclassified sequences</taxon>
        <taxon>metagenomes</taxon>
        <taxon>ecological metagenomes</taxon>
    </lineage>
</organism>
<dbReference type="InterPro" id="IPR001791">
    <property type="entry name" value="Laminin_G"/>
</dbReference>
<dbReference type="SUPFAM" id="SSF49899">
    <property type="entry name" value="Concanavalin A-like lectins/glucanases"/>
    <property type="match status" value="2"/>
</dbReference>
<sequence>MSKSLIPLPSGFRWRELWDFRDMNGGLVPSSVSSGHKLTATGATKVTTADGVHFLAGVATSNIEFADPYDAVNDWWVSFRFKLDQAFSSADSTDMYLLGKYDDGTNYLVIYLRASDGALVFDHTEGGGQEIVVSAETSWAAGQWYHVLCSISTTNGKRLIIDAGTPVAEAGDQTAISLTASITIGARDNGTSTEGVSATIADVVMGNDALTGTEETDLSNGVKPVDAVNSFSLDEGRGTVANDKGTGADNGTLDSSCTWGFGGPQQVCAGMDGINDRLLSDSGVDISGPLTAVWVGKEKDTYEGNNGPYKFYIAVDGDDNISLIHQAGVNGHRFRCEGGGVATFATYSTLNVIDEYVVFIGTLTLAGVVELFRNGVSVATSSGAGQISPAAATFSLSLPAANQDISKPILAGLIDGVLSAQQVLNLTRYINQKKRLGLTI</sequence>
<dbReference type="AlphaFoldDB" id="A0A0F9QPU8"/>
<comment type="caution">
    <text evidence="2">The sequence shown here is derived from an EMBL/GenBank/DDBJ whole genome shotgun (WGS) entry which is preliminary data.</text>
</comment>
<dbReference type="InterPro" id="IPR013320">
    <property type="entry name" value="ConA-like_dom_sf"/>
</dbReference>
<dbReference type="PROSITE" id="PS50025">
    <property type="entry name" value="LAM_G_DOMAIN"/>
    <property type="match status" value="1"/>
</dbReference>
<dbReference type="Pfam" id="PF13385">
    <property type="entry name" value="Laminin_G_3"/>
    <property type="match status" value="1"/>
</dbReference>
<evidence type="ECO:0000313" key="2">
    <source>
        <dbReference type="EMBL" id="KKN44454.1"/>
    </source>
</evidence>